<protein>
    <recommendedName>
        <fullName evidence="2">ORC1/DEAH AAA+ ATPase domain-containing protein</fullName>
    </recommendedName>
</protein>
<keyword evidence="4" id="KW-1185">Reference proteome</keyword>
<dbReference type="InterPro" id="IPR011990">
    <property type="entry name" value="TPR-like_helical_dom_sf"/>
</dbReference>
<dbReference type="Proteomes" id="UP000275408">
    <property type="component" value="Unassembled WGS sequence"/>
</dbReference>
<proteinExistence type="predicted"/>
<evidence type="ECO:0000256" key="1">
    <source>
        <dbReference type="SAM" id="MobiDB-lite"/>
    </source>
</evidence>
<feature type="compositionally biased region" description="Basic and acidic residues" evidence="1">
    <location>
        <begin position="720"/>
        <end position="729"/>
    </location>
</feature>
<dbReference type="InterPro" id="IPR019734">
    <property type="entry name" value="TPR_rpt"/>
</dbReference>
<evidence type="ECO:0000259" key="2">
    <source>
        <dbReference type="Pfam" id="PF13401"/>
    </source>
</evidence>
<dbReference type="EMBL" id="RCHS01002836">
    <property type="protein sequence ID" value="RMX45388.1"/>
    <property type="molecule type" value="Genomic_DNA"/>
</dbReference>
<dbReference type="OrthoDB" id="5974409at2759"/>
<feature type="non-terminal residue" evidence="3">
    <location>
        <position position="1"/>
    </location>
</feature>
<dbReference type="AlphaFoldDB" id="A0A3M6TVS2"/>
<dbReference type="PANTHER" id="PTHR47691">
    <property type="entry name" value="REGULATOR-RELATED"/>
    <property type="match status" value="1"/>
</dbReference>
<comment type="caution">
    <text evidence="3">The sequence shown here is derived from an EMBL/GenBank/DDBJ whole genome shotgun (WGS) entry which is preliminary data.</text>
</comment>
<evidence type="ECO:0000313" key="3">
    <source>
        <dbReference type="EMBL" id="RMX45388.1"/>
    </source>
</evidence>
<sequence>SDYSEETEGGQKEDGKEEEYIPSQHPTDVRREMSLLPRPIRHFVNRKRELSEIKRFLNKNDSQNDCRCILLHGSVGMGKTSTAVKAVNEILDADSETVVAYVNCRFLASLDDLAGKIAKQLYHFPFREPAIGRIKSLLIEEENFHPLLLLDNFEFLVQLDDGRSMEMQAERRFPSEKTEIMKFFRDIATKSKKAHLLVTSSKNIDILQTGQQWIKLLPFNEDDSLQLLKKVYGDTPLEKETACKIAHCCGGIPFVLFALAAWQDNPTDLLEMLTNPDRKEKFTRISDATEDEKIDVCIDVCFKRLDTHHQNTLVSLTVFRGLFTTSRASRILKSAELRGAIDELARRSFLEQHISDPYHYSILTVYSLYCQNKTIETPFQEVFSDARKMFINYVLSFLEETFQSFLSTDVSKAIVEYRREDEIIMQLIDWFGVKGSMEEDQEKRCTDVFNKVGELLGKMMGKKTFDGAFTQLKYKCKESKDPKRLGECLTSLGIKEVFSCGCSPDLCDEAAGRAKPYLLEADRIQCDLDISTGNSRAQCLAKLGRCLVKEQSFTEGKEKIRQAIDIRKARGEADIVMLGATYNDLAVALSLEGNHEEAIKVREGETLEIYRKHLGDRHPFTATILNNLSNNYSALGEYDIAKQYSEEALKIRRELLKDHYDTAKSLFDLGMVHKNREEFKDAKAYLRECESMQRFLDDPTMISELERTIKEVEECMLNEGKEKLTKSDDDLGQEGKSITLQ</sequence>
<reference evidence="3 4" key="1">
    <citation type="journal article" date="2018" name="Sci. Rep.">
        <title>Comparative analysis of the Pocillopora damicornis genome highlights role of immune system in coral evolution.</title>
        <authorList>
            <person name="Cunning R."/>
            <person name="Bay R.A."/>
            <person name="Gillette P."/>
            <person name="Baker A.C."/>
            <person name="Traylor-Knowles N."/>
        </authorList>
    </citation>
    <scope>NUCLEOTIDE SEQUENCE [LARGE SCALE GENOMIC DNA]</scope>
    <source>
        <strain evidence="3">RSMAS</strain>
        <tissue evidence="3">Whole animal</tissue>
    </source>
</reference>
<feature type="region of interest" description="Disordered" evidence="1">
    <location>
        <begin position="720"/>
        <end position="741"/>
    </location>
</feature>
<evidence type="ECO:0000313" key="4">
    <source>
        <dbReference type="Proteomes" id="UP000275408"/>
    </source>
</evidence>
<feature type="domain" description="ORC1/DEAH AAA+ ATPase" evidence="2">
    <location>
        <begin position="65"/>
        <end position="187"/>
    </location>
</feature>
<dbReference type="SUPFAM" id="SSF52540">
    <property type="entry name" value="P-loop containing nucleoside triphosphate hydrolases"/>
    <property type="match status" value="1"/>
</dbReference>
<dbReference type="Gene3D" id="1.25.40.10">
    <property type="entry name" value="Tetratricopeptide repeat domain"/>
    <property type="match status" value="1"/>
</dbReference>
<feature type="non-terminal residue" evidence="3">
    <location>
        <position position="741"/>
    </location>
</feature>
<dbReference type="InterPro" id="IPR049945">
    <property type="entry name" value="AAA_22"/>
</dbReference>
<dbReference type="InterPro" id="IPR027417">
    <property type="entry name" value="P-loop_NTPase"/>
</dbReference>
<organism evidence="3 4">
    <name type="scientific">Pocillopora damicornis</name>
    <name type="common">Cauliflower coral</name>
    <name type="synonym">Millepora damicornis</name>
    <dbReference type="NCBI Taxonomy" id="46731"/>
    <lineage>
        <taxon>Eukaryota</taxon>
        <taxon>Metazoa</taxon>
        <taxon>Cnidaria</taxon>
        <taxon>Anthozoa</taxon>
        <taxon>Hexacorallia</taxon>
        <taxon>Scleractinia</taxon>
        <taxon>Astrocoeniina</taxon>
        <taxon>Pocilloporidae</taxon>
        <taxon>Pocillopora</taxon>
    </lineage>
</organism>
<dbReference type="Pfam" id="PF13374">
    <property type="entry name" value="TPR_10"/>
    <property type="match status" value="2"/>
</dbReference>
<dbReference type="Pfam" id="PF13401">
    <property type="entry name" value="AAA_22"/>
    <property type="match status" value="1"/>
</dbReference>
<dbReference type="GO" id="GO:0016887">
    <property type="term" value="F:ATP hydrolysis activity"/>
    <property type="evidence" value="ECO:0007669"/>
    <property type="project" value="InterPro"/>
</dbReference>
<dbReference type="SMART" id="SM00028">
    <property type="entry name" value="TPR"/>
    <property type="match status" value="4"/>
</dbReference>
<dbReference type="SUPFAM" id="SSF48452">
    <property type="entry name" value="TPR-like"/>
    <property type="match status" value="1"/>
</dbReference>
<dbReference type="Gene3D" id="3.40.50.300">
    <property type="entry name" value="P-loop containing nucleotide triphosphate hydrolases"/>
    <property type="match status" value="1"/>
</dbReference>
<feature type="region of interest" description="Disordered" evidence="1">
    <location>
        <begin position="1"/>
        <end position="28"/>
    </location>
</feature>
<gene>
    <name evidence="3" type="ORF">pdam_00000778</name>
</gene>
<dbReference type="PANTHER" id="PTHR47691:SF3">
    <property type="entry name" value="HTH-TYPE TRANSCRIPTIONAL REGULATOR RV0890C-RELATED"/>
    <property type="match status" value="1"/>
</dbReference>
<name>A0A3M6TVS2_POCDA</name>
<dbReference type="Pfam" id="PF13181">
    <property type="entry name" value="TPR_8"/>
    <property type="match status" value="1"/>
</dbReference>
<accession>A0A3M6TVS2</accession>
<feature type="compositionally biased region" description="Basic and acidic residues" evidence="1">
    <location>
        <begin position="9"/>
        <end position="19"/>
    </location>
</feature>